<dbReference type="SUPFAM" id="SSF51735">
    <property type="entry name" value="NAD(P)-binding Rossmann-fold domains"/>
    <property type="match status" value="1"/>
</dbReference>
<dbReference type="PRINTS" id="PR00081">
    <property type="entry name" value="GDHRDH"/>
</dbReference>
<evidence type="ECO:0000313" key="5">
    <source>
        <dbReference type="Proteomes" id="UP000321306"/>
    </source>
</evidence>
<proteinExistence type="inferred from homology"/>
<keyword evidence="2" id="KW-0560">Oxidoreductase</keyword>
<evidence type="ECO:0000313" key="4">
    <source>
        <dbReference type="EMBL" id="GEM48792.1"/>
    </source>
</evidence>
<dbReference type="InterPro" id="IPR057326">
    <property type="entry name" value="KR_dom"/>
</dbReference>
<comment type="caution">
    <text evidence="4">The sequence shown here is derived from an EMBL/GenBank/DDBJ whole genome shotgun (WGS) entry which is preliminary data.</text>
</comment>
<dbReference type="GO" id="GO:0016491">
    <property type="term" value="F:oxidoreductase activity"/>
    <property type="evidence" value="ECO:0007669"/>
    <property type="project" value="UniProtKB-KW"/>
</dbReference>
<feature type="domain" description="Ketoreductase" evidence="3">
    <location>
        <begin position="6"/>
        <end position="174"/>
    </location>
</feature>
<reference evidence="4 5" key="1">
    <citation type="submission" date="2019-07" db="EMBL/GenBank/DDBJ databases">
        <title>Whole genome shotgun sequence of Deinococcus cellulosilyticus NBRC 106333.</title>
        <authorList>
            <person name="Hosoyama A."/>
            <person name="Uohara A."/>
            <person name="Ohji S."/>
            <person name="Ichikawa N."/>
        </authorList>
    </citation>
    <scope>NUCLEOTIDE SEQUENCE [LARGE SCALE GENOMIC DNA]</scope>
    <source>
        <strain evidence="4 5">NBRC 106333</strain>
    </source>
</reference>
<name>A0A511N7H7_DEIC1</name>
<dbReference type="InterPro" id="IPR002347">
    <property type="entry name" value="SDR_fam"/>
</dbReference>
<evidence type="ECO:0000259" key="3">
    <source>
        <dbReference type="SMART" id="SM00822"/>
    </source>
</evidence>
<dbReference type="GO" id="GO:0016020">
    <property type="term" value="C:membrane"/>
    <property type="evidence" value="ECO:0007669"/>
    <property type="project" value="TreeGrafter"/>
</dbReference>
<dbReference type="Gene3D" id="3.40.50.720">
    <property type="entry name" value="NAD(P)-binding Rossmann-like Domain"/>
    <property type="match status" value="1"/>
</dbReference>
<protein>
    <submittedName>
        <fullName evidence="4">Short chain dehydrogenase</fullName>
    </submittedName>
</protein>
<evidence type="ECO:0000256" key="1">
    <source>
        <dbReference type="ARBA" id="ARBA00006484"/>
    </source>
</evidence>
<dbReference type="PANTHER" id="PTHR44196">
    <property type="entry name" value="DEHYDROGENASE/REDUCTASE SDR FAMILY MEMBER 7B"/>
    <property type="match status" value="1"/>
</dbReference>
<dbReference type="InterPro" id="IPR036291">
    <property type="entry name" value="NAD(P)-bd_dom_sf"/>
</dbReference>
<dbReference type="Pfam" id="PF00106">
    <property type="entry name" value="adh_short"/>
    <property type="match status" value="1"/>
</dbReference>
<sequence>MWGMKPTIIITGATGGIGLEVAHLLRDADLILLGRNPQKLAQLQQEFPDATTAAVSLTNEDAVTTLLQPLARMDAIIHCAGEVVLGSIAESKTEDWESMFQSNVLTSLVLTRQALPLLRASRGKVIFVNSGAGLRANASWGGYAASKFALKALADALRQEESSISVTTIYPGRTATDMQKQVRSMEQASYDAEKYVRAADVAAAIKLVLDMQHPSVIEELSIRPASS</sequence>
<dbReference type="SMART" id="SM00822">
    <property type="entry name" value="PKS_KR"/>
    <property type="match status" value="1"/>
</dbReference>
<organism evidence="4 5">
    <name type="scientific">Deinococcus cellulosilyticus (strain DSM 18568 / NBRC 106333 / KACC 11606 / 5516J-15)</name>
    <dbReference type="NCBI Taxonomy" id="1223518"/>
    <lineage>
        <taxon>Bacteria</taxon>
        <taxon>Thermotogati</taxon>
        <taxon>Deinococcota</taxon>
        <taxon>Deinococci</taxon>
        <taxon>Deinococcales</taxon>
        <taxon>Deinococcaceae</taxon>
        <taxon>Deinococcus</taxon>
    </lineage>
</organism>
<accession>A0A511N7H7</accession>
<dbReference type="NCBIfam" id="NF006073">
    <property type="entry name" value="PRK08219.1"/>
    <property type="match status" value="1"/>
</dbReference>
<dbReference type="EMBL" id="BJXB01000024">
    <property type="protein sequence ID" value="GEM48792.1"/>
    <property type="molecule type" value="Genomic_DNA"/>
</dbReference>
<keyword evidence="5" id="KW-1185">Reference proteome</keyword>
<dbReference type="PROSITE" id="PS00061">
    <property type="entry name" value="ADH_SHORT"/>
    <property type="match status" value="1"/>
</dbReference>
<dbReference type="AlphaFoldDB" id="A0A511N7H7"/>
<dbReference type="Proteomes" id="UP000321306">
    <property type="component" value="Unassembled WGS sequence"/>
</dbReference>
<dbReference type="InterPro" id="IPR020904">
    <property type="entry name" value="Sc_DH/Rdtase_CS"/>
</dbReference>
<evidence type="ECO:0000256" key="2">
    <source>
        <dbReference type="ARBA" id="ARBA00023002"/>
    </source>
</evidence>
<gene>
    <name evidence="4" type="ORF">DC3_44270</name>
</gene>
<comment type="similarity">
    <text evidence="1">Belongs to the short-chain dehydrogenases/reductases (SDR) family.</text>
</comment>
<dbReference type="PANTHER" id="PTHR44196:SF1">
    <property type="entry name" value="DEHYDROGENASE_REDUCTASE SDR FAMILY MEMBER 7B"/>
    <property type="match status" value="1"/>
</dbReference>